<keyword evidence="3" id="KW-1185">Reference proteome</keyword>
<name>A0A1J4NMV6_9ACTN</name>
<proteinExistence type="predicted"/>
<dbReference type="AlphaFoldDB" id="A0A1J4NMV6"/>
<evidence type="ECO:0000256" key="1">
    <source>
        <dbReference type="SAM" id="Phobius"/>
    </source>
</evidence>
<feature type="transmembrane region" description="Helical" evidence="1">
    <location>
        <begin position="6"/>
        <end position="25"/>
    </location>
</feature>
<gene>
    <name evidence="2" type="ORF">WN71_032865</name>
</gene>
<keyword evidence="1" id="KW-0812">Transmembrane</keyword>
<dbReference type="InterPro" id="IPR045919">
    <property type="entry name" value="DUF6338"/>
</dbReference>
<evidence type="ECO:0000313" key="3">
    <source>
        <dbReference type="Proteomes" id="UP000034196"/>
    </source>
</evidence>
<keyword evidence="1" id="KW-1133">Transmembrane helix</keyword>
<dbReference type="RefSeq" id="WP_046591886.1">
    <property type="nucleotide sequence ID" value="NZ_LAVA02000097.1"/>
</dbReference>
<organism evidence="2 3">
    <name type="scientific">Streptomyces mangrovisoli</name>
    <dbReference type="NCBI Taxonomy" id="1428628"/>
    <lineage>
        <taxon>Bacteria</taxon>
        <taxon>Bacillati</taxon>
        <taxon>Actinomycetota</taxon>
        <taxon>Actinomycetes</taxon>
        <taxon>Kitasatosporales</taxon>
        <taxon>Streptomycetaceae</taxon>
        <taxon>Streptomyces</taxon>
    </lineage>
</organism>
<reference evidence="2" key="1">
    <citation type="submission" date="2016-10" db="EMBL/GenBank/DDBJ databases">
        <title>Genome sequence of Streptomyces mangrovisoli MUSC 149.</title>
        <authorList>
            <person name="Lee L.-H."/>
            <person name="Ser H.-L."/>
        </authorList>
    </citation>
    <scope>NUCLEOTIDE SEQUENCE [LARGE SCALE GENOMIC DNA]</scope>
    <source>
        <strain evidence="2">MUSC 149</strain>
    </source>
</reference>
<protein>
    <submittedName>
        <fullName evidence="2">Uncharacterized protein</fullName>
    </submittedName>
</protein>
<feature type="transmembrane region" description="Helical" evidence="1">
    <location>
        <begin position="46"/>
        <end position="66"/>
    </location>
</feature>
<dbReference type="OrthoDB" id="5113805at2"/>
<sequence>MTPSTVEQLAILVLLILPGTSYLFARERLLGIREAEQEVNNRFLRALGVGVLLDAAYLIAVGPHLVRLLRGGAKDRALAGVADQPRAAGLWLLVLVVVVPTLVAWGEARWVRRRRAAVHEETPTAWDALFQDRGACFVRVRLKNGGWAGGWYGRRSCASSYPQPGDLYLESQYRMEPDGTFGPRMPGTAGLYVRAADVDLLEFHEPRRDTRGDTDGAA</sequence>
<comment type="caution">
    <text evidence="2">The sequence shown here is derived from an EMBL/GenBank/DDBJ whole genome shotgun (WGS) entry which is preliminary data.</text>
</comment>
<accession>A0A1J4NMV6</accession>
<dbReference type="EMBL" id="LAVA02000097">
    <property type="protein sequence ID" value="OIJ63616.1"/>
    <property type="molecule type" value="Genomic_DNA"/>
</dbReference>
<keyword evidence="1" id="KW-0472">Membrane</keyword>
<dbReference type="STRING" id="1428628.WN71_032865"/>
<feature type="transmembrane region" description="Helical" evidence="1">
    <location>
        <begin position="86"/>
        <end position="105"/>
    </location>
</feature>
<dbReference type="Pfam" id="PF19865">
    <property type="entry name" value="DUF6338"/>
    <property type="match status" value="1"/>
</dbReference>
<dbReference type="Proteomes" id="UP000034196">
    <property type="component" value="Unassembled WGS sequence"/>
</dbReference>
<evidence type="ECO:0000313" key="2">
    <source>
        <dbReference type="EMBL" id="OIJ63616.1"/>
    </source>
</evidence>